<accession>A0A2P4PG32</accession>
<dbReference type="AlphaFoldDB" id="A0A2P4PG32"/>
<name>A0A2P4PG32_RHIID</name>
<sequence>METNINNIAIVHLCAIGIIKNQDNDYVFTSNIIFDLLSSTYYPFYNEVTLPKITVINSPQDFLMKVLDLLKHICHDVIFDPLATNQHSFSKAVIQGELYILLCVAVSYPFNKYGIECKVNKVFDNEIKSANEQAIGYTEGQKKPKKGIYFEMVHILYSQATRNAKILCNGMEDEEIQIII</sequence>
<reference evidence="1 2" key="1">
    <citation type="journal article" date="2013" name="Proc. Natl. Acad. Sci. U.S.A.">
        <title>Genome of an arbuscular mycorrhizal fungus provides insight into the oldest plant symbiosis.</title>
        <authorList>
            <person name="Tisserant E."/>
            <person name="Malbreil M."/>
            <person name="Kuo A."/>
            <person name="Kohler A."/>
            <person name="Symeonidi A."/>
            <person name="Balestrini R."/>
            <person name="Charron P."/>
            <person name="Duensing N."/>
            <person name="Frei Dit Frey N."/>
            <person name="Gianinazzi-Pearson V."/>
            <person name="Gilbert L.B."/>
            <person name="Handa Y."/>
            <person name="Herr J.R."/>
            <person name="Hijri M."/>
            <person name="Koul R."/>
            <person name="Kawaguchi M."/>
            <person name="Krajinski F."/>
            <person name="Lammers P.J."/>
            <person name="Masclaux F.G."/>
            <person name="Murat C."/>
            <person name="Morin E."/>
            <person name="Ndikumana S."/>
            <person name="Pagni M."/>
            <person name="Petitpierre D."/>
            <person name="Requena N."/>
            <person name="Rosikiewicz P."/>
            <person name="Riley R."/>
            <person name="Saito K."/>
            <person name="San Clemente H."/>
            <person name="Shapiro H."/>
            <person name="van Tuinen D."/>
            <person name="Becard G."/>
            <person name="Bonfante P."/>
            <person name="Paszkowski U."/>
            <person name="Shachar-Hill Y.Y."/>
            <person name="Tuskan G.A."/>
            <person name="Young P.W."/>
            <person name="Sanders I.R."/>
            <person name="Henrissat B."/>
            <person name="Rensing S.A."/>
            <person name="Grigoriev I.V."/>
            <person name="Corradi N."/>
            <person name="Roux C."/>
            <person name="Martin F."/>
        </authorList>
    </citation>
    <scope>NUCLEOTIDE SEQUENCE [LARGE SCALE GENOMIC DNA]</scope>
    <source>
        <strain evidence="1 2">DAOM 197198</strain>
    </source>
</reference>
<organism evidence="1 2">
    <name type="scientific">Rhizophagus irregularis (strain DAOM 181602 / DAOM 197198 / MUCL 43194)</name>
    <name type="common">Arbuscular mycorrhizal fungus</name>
    <name type="synonym">Glomus intraradices</name>
    <dbReference type="NCBI Taxonomy" id="747089"/>
    <lineage>
        <taxon>Eukaryota</taxon>
        <taxon>Fungi</taxon>
        <taxon>Fungi incertae sedis</taxon>
        <taxon>Mucoromycota</taxon>
        <taxon>Glomeromycotina</taxon>
        <taxon>Glomeromycetes</taxon>
        <taxon>Glomerales</taxon>
        <taxon>Glomeraceae</taxon>
        <taxon>Rhizophagus</taxon>
    </lineage>
</organism>
<keyword evidence="2" id="KW-1185">Reference proteome</keyword>
<reference evidence="1 2" key="2">
    <citation type="journal article" date="2018" name="New Phytol.">
        <title>High intraspecific genome diversity in the model arbuscular mycorrhizal symbiont Rhizophagus irregularis.</title>
        <authorList>
            <person name="Chen E.C.H."/>
            <person name="Morin E."/>
            <person name="Beaudet D."/>
            <person name="Noel J."/>
            <person name="Yildirir G."/>
            <person name="Ndikumana S."/>
            <person name="Charron P."/>
            <person name="St-Onge C."/>
            <person name="Giorgi J."/>
            <person name="Kruger M."/>
            <person name="Marton T."/>
            <person name="Ropars J."/>
            <person name="Grigoriev I.V."/>
            <person name="Hainaut M."/>
            <person name="Henrissat B."/>
            <person name="Roux C."/>
            <person name="Martin F."/>
            <person name="Corradi N."/>
        </authorList>
    </citation>
    <scope>NUCLEOTIDE SEQUENCE [LARGE SCALE GENOMIC DNA]</scope>
    <source>
        <strain evidence="1 2">DAOM 197198</strain>
    </source>
</reference>
<evidence type="ECO:0000313" key="2">
    <source>
        <dbReference type="Proteomes" id="UP000018888"/>
    </source>
</evidence>
<dbReference type="VEuPathDB" id="FungiDB:RhiirFUN_002182"/>
<evidence type="ECO:0000313" key="1">
    <source>
        <dbReference type="EMBL" id="POG64335.1"/>
    </source>
</evidence>
<dbReference type="EMBL" id="AUPC02000243">
    <property type="protein sequence ID" value="POG64335.1"/>
    <property type="molecule type" value="Genomic_DNA"/>
</dbReference>
<gene>
    <name evidence="1" type="ORF">GLOIN_2v1783010</name>
</gene>
<protein>
    <submittedName>
        <fullName evidence="1">Uncharacterized protein</fullName>
    </submittedName>
</protein>
<dbReference type="Proteomes" id="UP000018888">
    <property type="component" value="Unassembled WGS sequence"/>
</dbReference>
<proteinExistence type="predicted"/>
<comment type="caution">
    <text evidence="1">The sequence shown here is derived from an EMBL/GenBank/DDBJ whole genome shotgun (WGS) entry which is preliminary data.</text>
</comment>